<feature type="region of interest" description="Disordered" evidence="1">
    <location>
        <begin position="203"/>
        <end position="222"/>
    </location>
</feature>
<organism evidence="2 3">
    <name type="scientific">Hydnum rufescens UP504</name>
    <dbReference type="NCBI Taxonomy" id="1448309"/>
    <lineage>
        <taxon>Eukaryota</taxon>
        <taxon>Fungi</taxon>
        <taxon>Dikarya</taxon>
        <taxon>Basidiomycota</taxon>
        <taxon>Agaricomycotina</taxon>
        <taxon>Agaricomycetes</taxon>
        <taxon>Cantharellales</taxon>
        <taxon>Hydnaceae</taxon>
        <taxon>Hydnum</taxon>
    </lineage>
</organism>
<evidence type="ECO:0000256" key="1">
    <source>
        <dbReference type="SAM" id="MobiDB-lite"/>
    </source>
</evidence>
<feature type="compositionally biased region" description="Polar residues" evidence="1">
    <location>
        <begin position="203"/>
        <end position="215"/>
    </location>
</feature>
<feature type="region of interest" description="Disordered" evidence="1">
    <location>
        <begin position="1"/>
        <end position="54"/>
    </location>
</feature>
<feature type="compositionally biased region" description="Low complexity" evidence="1">
    <location>
        <begin position="20"/>
        <end position="38"/>
    </location>
</feature>
<dbReference type="InterPro" id="IPR036537">
    <property type="entry name" value="Adaptor_Cbl_N_dom_sf"/>
</dbReference>
<reference evidence="2" key="1">
    <citation type="journal article" date="2020" name="Nat. Commun.">
        <title>Large-scale genome sequencing of mycorrhizal fungi provides insights into the early evolution of symbiotic traits.</title>
        <authorList>
            <person name="Miyauchi S."/>
            <person name="Kiss E."/>
            <person name="Kuo A."/>
            <person name="Drula E."/>
            <person name="Kohler A."/>
            <person name="Sanchez-Garcia M."/>
            <person name="Morin E."/>
            <person name="Andreopoulos B."/>
            <person name="Barry K.W."/>
            <person name="Bonito G."/>
            <person name="Buee M."/>
            <person name="Carver A."/>
            <person name="Chen C."/>
            <person name="Cichocki N."/>
            <person name="Clum A."/>
            <person name="Culley D."/>
            <person name="Crous P.W."/>
            <person name="Fauchery L."/>
            <person name="Girlanda M."/>
            <person name="Hayes R.D."/>
            <person name="Keri Z."/>
            <person name="LaButti K."/>
            <person name="Lipzen A."/>
            <person name="Lombard V."/>
            <person name="Magnuson J."/>
            <person name="Maillard F."/>
            <person name="Murat C."/>
            <person name="Nolan M."/>
            <person name="Ohm R.A."/>
            <person name="Pangilinan J."/>
            <person name="Pereira M.F."/>
            <person name="Perotto S."/>
            <person name="Peter M."/>
            <person name="Pfister S."/>
            <person name="Riley R."/>
            <person name="Sitrit Y."/>
            <person name="Stielow J.B."/>
            <person name="Szollosi G."/>
            <person name="Zifcakova L."/>
            <person name="Stursova M."/>
            <person name="Spatafora J.W."/>
            <person name="Tedersoo L."/>
            <person name="Vaario L.M."/>
            <person name="Yamada A."/>
            <person name="Yan M."/>
            <person name="Wang P."/>
            <person name="Xu J."/>
            <person name="Bruns T."/>
            <person name="Baldrian P."/>
            <person name="Vilgalys R."/>
            <person name="Dunand C."/>
            <person name="Henrissat B."/>
            <person name="Grigoriev I.V."/>
            <person name="Hibbett D."/>
            <person name="Nagy L.G."/>
            <person name="Martin F.M."/>
        </authorList>
    </citation>
    <scope>NUCLEOTIDE SEQUENCE</scope>
    <source>
        <strain evidence="2">UP504</strain>
    </source>
</reference>
<comment type="caution">
    <text evidence="2">The sequence shown here is derived from an EMBL/GenBank/DDBJ whole genome shotgun (WGS) entry which is preliminary data.</text>
</comment>
<feature type="compositionally biased region" description="Basic residues" evidence="1">
    <location>
        <begin position="1"/>
        <end position="13"/>
    </location>
</feature>
<keyword evidence="3" id="KW-1185">Reference proteome</keyword>
<gene>
    <name evidence="2" type="ORF">BS47DRAFT_313068</name>
</gene>
<dbReference type="EMBL" id="MU129082">
    <property type="protein sequence ID" value="KAF9507395.1"/>
    <property type="molecule type" value="Genomic_DNA"/>
</dbReference>
<dbReference type="AlphaFoldDB" id="A0A9P6AK81"/>
<dbReference type="Gene3D" id="1.20.930.20">
    <property type="entry name" value="Adaptor protein Cbl, N-terminal domain"/>
    <property type="match status" value="1"/>
</dbReference>
<sequence length="320" mass="35071">MPFRRPFSRRKRSVQPPSAPSNDSSPNRRSNRPSTSAPLEPPSTPQQSYPDYLNENASPGWDAALVLSSIIRDMPALPRALSGPLTQVFDVVAEVIEEVKTMRNGRDGCTQLIVRVTKFLESFVDGLKGSNILDNTTIASSLFILRRNLMAICADAKRWSSLNLWRSYIQRDQIISAISRHEQNLTDCFHVFQIVTSITAPNPTHRVGTTASPGPSASARPLLASENTPASIMLEGLRNLFELPAGQAVIEQIGMAVQRRLGEIGLRATSTAPGSRDVGMTGLRAGHDRHVSYLTSQISELTAEVRGVLPHISSRRHCNS</sequence>
<accession>A0A9P6AK81</accession>
<proteinExistence type="predicted"/>
<evidence type="ECO:0000313" key="3">
    <source>
        <dbReference type="Proteomes" id="UP000886523"/>
    </source>
</evidence>
<protein>
    <submittedName>
        <fullName evidence="2">Uncharacterized protein</fullName>
    </submittedName>
</protein>
<dbReference type="Proteomes" id="UP000886523">
    <property type="component" value="Unassembled WGS sequence"/>
</dbReference>
<dbReference type="GO" id="GO:0007166">
    <property type="term" value="P:cell surface receptor signaling pathway"/>
    <property type="evidence" value="ECO:0007669"/>
    <property type="project" value="InterPro"/>
</dbReference>
<dbReference type="CDD" id="cd21037">
    <property type="entry name" value="MLKL_NTD"/>
    <property type="match status" value="1"/>
</dbReference>
<evidence type="ECO:0000313" key="2">
    <source>
        <dbReference type="EMBL" id="KAF9507395.1"/>
    </source>
</evidence>
<dbReference type="InterPro" id="IPR059179">
    <property type="entry name" value="MLKL-like_MCAfunc"/>
</dbReference>
<name>A0A9P6AK81_9AGAM</name>